<keyword evidence="2" id="KW-1185">Reference proteome</keyword>
<dbReference type="OrthoDB" id="3997231at2759"/>
<dbReference type="Proteomes" id="UP000094455">
    <property type="component" value="Unassembled WGS sequence"/>
</dbReference>
<evidence type="ECO:0000313" key="1">
    <source>
        <dbReference type="EMBL" id="ODQ45815.1"/>
    </source>
</evidence>
<dbReference type="AlphaFoldDB" id="A0A1E3NI39"/>
<accession>A0A1E3NI39</accession>
<evidence type="ECO:0000313" key="2">
    <source>
        <dbReference type="Proteomes" id="UP000094455"/>
    </source>
</evidence>
<dbReference type="STRING" id="763406.A0A1E3NI39"/>
<protein>
    <submittedName>
        <fullName evidence="1">Uncharacterized protein</fullName>
    </submittedName>
</protein>
<organism evidence="1 2">
    <name type="scientific">Pichia membranifaciens NRRL Y-2026</name>
    <dbReference type="NCBI Taxonomy" id="763406"/>
    <lineage>
        <taxon>Eukaryota</taxon>
        <taxon>Fungi</taxon>
        <taxon>Dikarya</taxon>
        <taxon>Ascomycota</taxon>
        <taxon>Saccharomycotina</taxon>
        <taxon>Pichiomycetes</taxon>
        <taxon>Pichiales</taxon>
        <taxon>Pichiaceae</taxon>
        <taxon>Pichia</taxon>
    </lineage>
</organism>
<dbReference type="GeneID" id="30177132"/>
<proteinExistence type="predicted"/>
<dbReference type="RefSeq" id="XP_019016928.1">
    <property type="nucleotide sequence ID" value="XM_019160445.1"/>
</dbReference>
<name>A0A1E3NI39_9ASCO</name>
<sequence length="593" mass="69752">MMKIMSIRSFRGKKITGAFYRHHSQLPKLSFTVIDQDKSDIEYHSAHAANTINPERKHVPSMGRIFLSSPTHNDSESSENQIDINSLPSWYERLQKPSSYRIEEDIKQSDCNIPYRSFQRCYSRVLALYTDTFLSLTKSHMRELQARFHDPNVAANIQEQQIKIDVAVRKLSDLSANTFIMYKRLKVKRLTPPFYLHQQFLVHLGAKNTSKLLDLYFDLPEPRPLYLKREEFERLMSLILRLKISGDHRALVPRVVEVYEDIRQNGNGINLTPFEETKYFSLLLNSWKEQNLSQEEKYHKVLDLKLSSKKKLKFCPAMWNIMLTHFPEKVEEIMKMMANETGITRSTSEIFLRHLQTYDEFNNALELMKLKYFHVDPWLMDIILEKYIYFDKSNEALQLLSETLAIFEDVSTLNWTFSTQKFQRTELFKVDILNKTFFDLHNEMPDKPFTWLRYKFKPSPLTVGKLLVSLKRDDQRLSLLGLMKKQNIPLVNKFAVQLLSECSFRSLPIILELVNSSTRFNSQLHNVFKDSRYDVNYLNNFVLDQREPLFELKEIFRQSLKIYDDSANVADTDPTRAAVADQLVQLNDEVGSD</sequence>
<dbReference type="EMBL" id="KV454004">
    <property type="protein sequence ID" value="ODQ45815.1"/>
    <property type="molecule type" value="Genomic_DNA"/>
</dbReference>
<gene>
    <name evidence="1" type="ORF">PICMEDRAFT_145783</name>
</gene>
<reference evidence="1 2" key="1">
    <citation type="journal article" date="2016" name="Proc. Natl. Acad. Sci. U.S.A.">
        <title>Comparative genomics of biotechnologically important yeasts.</title>
        <authorList>
            <person name="Riley R."/>
            <person name="Haridas S."/>
            <person name="Wolfe K.H."/>
            <person name="Lopes M.R."/>
            <person name="Hittinger C.T."/>
            <person name="Goeker M."/>
            <person name="Salamov A.A."/>
            <person name="Wisecaver J.H."/>
            <person name="Long T.M."/>
            <person name="Calvey C.H."/>
            <person name="Aerts A.L."/>
            <person name="Barry K.W."/>
            <person name="Choi C."/>
            <person name="Clum A."/>
            <person name="Coughlan A.Y."/>
            <person name="Deshpande S."/>
            <person name="Douglass A.P."/>
            <person name="Hanson S.J."/>
            <person name="Klenk H.-P."/>
            <person name="LaButti K.M."/>
            <person name="Lapidus A."/>
            <person name="Lindquist E.A."/>
            <person name="Lipzen A.M."/>
            <person name="Meier-Kolthoff J.P."/>
            <person name="Ohm R.A."/>
            <person name="Otillar R.P."/>
            <person name="Pangilinan J.L."/>
            <person name="Peng Y."/>
            <person name="Rokas A."/>
            <person name="Rosa C.A."/>
            <person name="Scheuner C."/>
            <person name="Sibirny A.A."/>
            <person name="Slot J.C."/>
            <person name="Stielow J.B."/>
            <person name="Sun H."/>
            <person name="Kurtzman C.P."/>
            <person name="Blackwell M."/>
            <person name="Grigoriev I.V."/>
            <person name="Jeffries T.W."/>
        </authorList>
    </citation>
    <scope>NUCLEOTIDE SEQUENCE [LARGE SCALE GENOMIC DNA]</scope>
    <source>
        <strain evidence="1 2">NRRL Y-2026</strain>
    </source>
</reference>